<evidence type="ECO:0000256" key="4">
    <source>
        <dbReference type="ARBA" id="ARBA00022723"/>
    </source>
</evidence>
<reference evidence="15" key="1">
    <citation type="submission" date="2025-08" db="UniProtKB">
        <authorList>
            <consortium name="Ensembl"/>
        </authorList>
    </citation>
    <scope>IDENTIFICATION</scope>
</reference>
<dbReference type="FunFam" id="3.30.160.60:FF:000358">
    <property type="entry name" value="zinc finger protein 24"/>
    <property type="match status" value="1"/>
</dbReference>
<keyword evidence="7" id="KW-0862">Zinc</keyword>
<dbReference type="GO" id="GO:0005654">
    <property type="term" value="C:nucleoplasm"/>
    <property type="evidence" value="ECO:0007669"/>
    <property type="project" value="TreeGrafter"/>
</dbReference>
<evidence type="ECO:0000256" key="11">
    <source>
        <dbReference type="ARBA" id="ARBA00023242"/>
    </source>
</evidence>
<dbReference type="GO" id="GO:0000978">
    <property type="term" value="F:RNA polymerase II cis-regulatory region sequence-specific DNA binding"/>
    <property type="evidence" value="ECO:0007669"/>
    <property type="project" value="TreeGrafter"/>
</dbReference>
<dbReference type="GO" id="GO:0008270">
    <property type="term" value="F:zinc ion binding"/>
    <property type="evidence" value="ECO:0007669"/>
    <property type="project" value="UniProtKB-KW"/>
</dbReference>
<dbReference type="Gene3D" id="3.30.160.60">
    <property type="entry name" value="Classic Zinc Finger"/>
    <property type="match status" value="6"/>
</dbReference>
<comment type="similarity">
    <text evidence="3">Belongs to the krueppel C2H2-type zinc-finger protein family.</text>
</comment>
<keyword evidence="8" id="KW-0805">Transcription regulation</keyword>
<feature type="compositionally biased region" description="Basic and acidic residues" evidence="13">
    <location>
        <begin position="1"/>
        <end position="13"/>
    </location>
</feature>
<dbReference type="InterPro" id="IPR013087">
    <property type="entry name" value="Znf_C2H2_type"/>
</dbReference>
<dbReference type="SMART" id="SM00355">
    <property type="entry name" value="ZnF_C2H2"/>
    <property type="match status" value="7"/>
</dbReference>
<dbReference type="GeneTree" id="ENSGT00950000182774"/>
<feature type="compositionally biased region" description="Basic and acidic residues" evidence="13">
    <location>
        <begin position="60"/>
        <end position="72"/>
    </location>
</feature>
<dbReference type="FunFam" id="3.30.160.60:FF:000097">
    <property type="entry name" value="Zinc finger protein"/>
    <property type="match status" value="1"/>
</dbReference>
<reference evidence="15" key="2">
    <citation type="submission" date="2025-09" db="UniProtKB">
        <authorList>
            <consortium name="Ensembl"/>
        </authorList>
    </citation>
    <scope>IDENTIFICATION</scope>
</reference>
<evidence type="ECO:0000313" key="16">
    <source>
        <dbReference type="Proteomes" id="UP000264840"/>
    </source>
</evidence>
<keyword evidence="16" id="KW-1185">Reference proteome</keyword>
<evidence type="ECO:0000259" key="14">
    <source>
        <dbReference type="PROSITE" id="PS50157"/>
    </source>
</evidence>
<dbReference type="PANTHER" id="PTHR24399">
    <property type="entry name" value="ZINC FINGER AND BTB DOMAIN-CONTAINING"/>
    <property type="match status" value="1"/>
</dbReference>
<evidence type="ECO:0000256" key="12">
    <source>
        <dbReference type="PROSITE-ProRule" id="PRU00042"/>
    </source>
</evidence>
<dbReference type="GO" id="GO:0001227">
    <property type="term" value="F:DNA-binding transcription repressor activity, RNA polymerase II-specific"/>
    <property type="evidence" value="ECO:0007669"/>
    <property type="project" value="TreeGrafter"/>
</dbReference>
<evidence type="ECO:0000256" key="8">
    <source>
        <dbReference type="ARBA" id="ARBA00023015"/>
    </source>
</evidence>
<feature type="domain" description="C2H2-type" evidence="14">
    <location>
        <begin position="93"/>
        <end position="120"/>
    </location>
</feature>
<evidence type="ECO:0000256" key="5">
    <source>
        <dbReference type="ARBA" id="ARBA00022737"/>
    </source>
</evidence>
<dbReference type="PROSITE" id="PS00028">
    <property type="entry name" value="ZINC_FINGER_C2H2_1"/>
    <property type="match status" value="5"/>
</dbReference>
<evidence type="ECO:0000256" key="6">
    <source>
        <dbReference type="ARBA" id="ARBA00022771"/>
    </source>
</evidence>
<keyword evidence="6 12" id="KW-0863">Zinc-finger</keyword>
<dbReference type="AlphaFoldDB" id="A0A3Q2W591"/>
<feature type="domain" description="C2H2-type" evidence="14">
    <location>
        <begin position="121"/>
        <end position="148"/>
    </location>
</feature>
<accession>A0A3Q2W591</accession>
<proteinExistence type="inferred from homology"/>
<comment type="function">
    <text evidence="1">May be involved in transcriptional regulation.</text>
</comment>
<dbReference type="SUPFAM" id="SSF57667">
    <property type="entry name" value="beta-beta-alpha zinc fingers"/>
    <property type="match status" value="3"/>
</dbReference>
<dbReference type="FunFam" id="3.30.160.60:FF:001450">
    <property type="entry name" value="zinc finger protein 774"/>
    <property type="match status" value="1"/>
</dbReference>
<dbReference type="InterPro" id="IPR036236">
    <property type="entry name" value="Znf_C2H2_sf"/>
</dbReference>
<keyword evidence="4" id="KW-0479">Metal-binding</keyword>
<protein>
    <recommendedName>
        <fullName evidence="14">C2H2-type domain-containing protein</fullName>
    </recommendedName>
</protein>
<dbReference type="Pfam" id="PF00096">
    <property type="entry name" value="zf-C2H2"/>
    <property type="match status" value="5"/>
</dbReference>
<keyword evidence="9" id="KW-0238">DNA-binding</keyword>
<organism evidence="15 16">
    <name type="scientific">Haplochromis burtoni</name>
    <name type="common">Burton's mouthbrooder</name>
    <name type="synonym">Chromis burtoni</name>
    <dbReference type="NCBI Taxonomy" id="8153"/>
    <lineage>
        <taxon>Eukaryota</taxon>
        <taxon>Metazoa</taxon>
        <taxon>Chordata</taxon>
        <taxon>Craniata</taxon>
        <taxon>Vertebrata</taxon>
        <taxon>Euteleostomi</taxon>
        <taxon>Actinopterygii</taxon>
        <taxon>Neopterygii</taxon>
        <taxon>Teleostei</taxon>
        <taxon>Neoteleostei</taxon>
        <taxon>Acanthomorphata</taxon>
        <taxon>Ovalentaria</taxon>
        <taxon>Cichlomorphae</taxon>
        <taxon>Cichliformes</taxon>
        <taxon>Cichlidae</taxon>
        <taxon>African cichlids</taxon>
        <taxon>Pseudocrenilabrinae</taxon>
        <taxon>Haplochromini</taxon>
        <taxon>Haplochromis</taxon>
    </lineage>
</organism>
<dbReference type="GO" id="GO:0002682">
    <property type="term" value="P:regulation of immune system process"/>
    <property type="evidence" value="ECO:0007669"/>
    <property type="project" value="TreeGrafter"/>
</dbReference>
<feature type="compositionally biased region" description="Polar residues" evidence="13">
    <location>
        <begin position="48"/>
        <end position="59"/>
    </location>
</feature>
<evidence type="ECO:0000256" key="9">
    <source>
        <dbReference type="ARBA" id="ARBA00023125"/>
    </source>
</evidence>
<keyword evidence="11" id="KW-0539">Nucleus</keyword>
<feature type="domain" description="C2H2-type" evidence="14">
    <location>
        <begin position="234"/>
        <end position="261"/>
    </location>
</feature>
<sequence>IRETDHQHVRNQEKNSSLDQEDSSQIKEEQEELEAFPAREENDHSEPEPSSDQLLSHNSPDTHQEENKDGNSHRKKSDQVVAGLRVQNSKTVHLCSTCGKKFNRMENLKQHMQIHTGEKTHSCSTCWKNFTLKTHLNEHMRIHTGDKPHSCSTCGKRFSLAANLRAHITIHTGEKTYSCSTCGKGFNHKTSFKNTHGIAYRGKKPYSCSTCGKGFNHKASFKIHMESHTGEKRYSCSTCGKDFSVATTLKSHITVHTGNKKKKTHCCSTCGKGFSFPKEPKALHTSSHPPIHTLVMVSYIVATATLGRTDRGEAA</sequence>
<dbReference type="FunFam" id="3.30.160.60:FF:000100">
    <property type="entry name" value="Zinc finger 45-like"/>
    <property type="match status" value="1"/>
</dbReference>
<feature type="region of interest" description="Disordered" evidence="13">
    <location>
        <begin position="1"/>
        <end position="83"/>
    </location>
</feature>
<dbReference type="FunFam" id="3.30.160.60:FF:002737">
    <property type="entry name" value="AGAP008430-PA"/>
    <property type="match status" value="1"/>
</dbReference>
<feature type="domain" description="C2H2-type" evidence="14">
    <location>
        <begin position="206"/>
        <end position="233"/>
    </location>
</feature>
<name>A0A3Q2W591_HAPBU</name>
<dbReference type="PROSITE" id="PS50157">
    <property type="entry name" value="ZINC_FINGER_C2H2_2"/>
    <property type="match status" value="6"/>
</dbReference>
<feature type="domain" description="C2H2-type" evidence="14">
    <location>
        <begin position="177"/>
        <end position="205"/>
    </location>
</feature>
<evidence type="ECO:0000256" key="7">
    <source>
        <dbReference type="ARBA" id="ARBA00022833"/>
    </source>
</evidence>
<dbReference type="FunFam" id="3.30.160.60:FF:000478">
    <property type="entry name" value="Zinc finger protein 133"/>
    <property type="match status" value="1"/>
</dbReference>
<dbReference type="GO" id="GO:0001817">
    <property type="term" value="P:regulation of cytokine production"/>
    <property type="evidence" value="ECO:0007669"/>
    <property type="project" value="TreeGrafter"/>
</dbReference>
<comment type="subcellular location">
    <subcellularLocation>
        <location evidence="2">Nucleus</location>
    </subcellularLocation>
</comment>
<evidence type="ECO:0000313" key="15">
    <source>
        <dbReference type="Ensembl" id="ENSHBUP00000019750.1"/>
    </source>
</evidence>
<evidence type="ECO:0000256" key="3">
    <source>
        <dbReference type="ARBA" id="ARBA00006991"/>
    </source>
</evidence>
<dbReference type="Proteomes" id="UP000264840">
    <property type="component" value="Unplaced"/>
</dbReference>
<keyword evidence="5" id="KW-0677">Repeat</keyword>
<evidence type="ECO:0000256" key="10">
    <source>
        <dbReference type="ARBA" id="ARBA00023163"/>
    </source>
</evidence>
<dbReference type="PANTHER" id="PTHR24399:SF23">
    <property type="entry name" value="C2H2-TYPE DOMAIN-CONTAINING PROTEIN"/>
    <property type="match status" value="1"/>
</dbReference>
<keyword evidence="10" id="KW-0804">Transcription</keyword>
<feature type="compositionally biased region" description="Basic and acidic residues" evidence="13">
    <location>
        <begin position="37"/>
        <end position="47"/>
    </location>
</feature>
<evidence type="ECO:0000256" key="2">
    <source>
        <dbReference type="ARBA" id="ARBA00004123"/>
    </source>
</evidence>
<feature type="domain" description="C2H2-type" evidence="14">
    <location>
        <begin position="149"/>
        <end position="176"/>
    </location>
</feature>
<evidence type="ECO:0000256" key="1">
    <source>
        <dbReference type="ARBA" id="ARBA00003767"/>
    </source>
</evidence>
<dbReference type="Ensembl" id="ENSHBUT00000035638.1">
    <property type="protein sequence ID" value="ENSHBUP00000019750.1"/>
    <property type="gene ID" value="ENSHBUG00000021970.1"/>
</dbReference>
<evidence type="ECO:0000256" key="13">
    <source>
        <dbReference type="SAM" id="MobiDB-lite"/>
    </source>
</evidence>